<gene>
    <name evidence="3" type="ORF">PMV_114</name>
</gene>
<dbReference type="InterPro" id="IPR050703">
    <property type="entry name" value="Flavin_MAO"/>
</dbReference>
<name>A0A0N9PYW8_9VIRU</name>
<evidence type="ECO:0000313" key="4">
    <source>
        <dbReference type="Proteomes" id="UP000319438"/>
    </source>
</evidence>
<organism evidence="3 4">
    <name type="scientific">Port-miou virus</name>
    <dbReference type="NCBI Taxonomy" id="1733873"/>
    <lineage>
        <taxon>Viruses</taxon>
        <taxon>Varidnaviria</taxon>
        <taxon>Bamfordvirae</taxon>
        <taxon>Nucleocytoviricota</taxon>
        <taxon>Megaviricetes</taxon>
        <taxon>Pimascovirales</taxon>
        <taxon>Pimascovirales incertae sedis</taxon>
        <taxon>Marseilleviridae</taxon>
        <taxon>Losannavirus</taxon>
        <taxon>Losannavirus lausannense</taxon>
        <taxon>Lausannevirus</taxon>
    </lineage>
</organism>
<dbReference type="PANTHER" id="PTHR43563">
    <property type="entry name" value="AMINE OXIDASE"/>
    <property type="match status" value="1"/>
</dbReference>
<evidence type="ECO:0000259" key="2">
    <source>
        <dbReference type="Pfam" id="PF01593"/>
    </source>
</evidence>
<comment type="similarity">
    <text evidence="1">Belongs to the flavin monoamine oxidase family.</text>
</comment>
<dbReference type="GO" id="GO:0016491">
    <property type="term" value="F:oxidoreductase activity"/>
    <property type="evidence" value="ECO:0007669"/>
    <property type="project" value="InterPro"/>
</dbReference>
<dbReference type="SUPFAM" id="SSF51905">
    <property type="entry name" value="FAD/NAD(P)-binding domain"/>
    <property type="match status" value="1"/>
</dbReference>
<proteinExistence type="inferred from homology"/>
<dbReference type="Gene3D" id="3.50.50.60">
    <property type="entry name" value="FAD/NAD(P)-binding domain"/>
    <property type="match status" value="1"/>
</dbReference>
<evidence type="ECO:0000313" key="3">
    <source>
        <dbReference type="EMBL" id="ALH06812.1"/>
    </source>
</evidence>
<protein>
    <submittedName>
        <fullName evidence="3">Putative amine oxidase</fullName>
    </submittedName>
</protein>
<accession>A0A0N9PYW8</accession>
<sequence length="458" mass="51893">MEEFDTLVVGSGIGGAFFTWRLNTERSNEKILLIEKEKEVGGRLWSKPLGNGDFAELGGQRLFPEVDVHISRLLQMLGKTSKIVPYNEPQNIAYIKGRHMLVSFVSSNDRRSFLDALYGERNTKEESVSEQIAKAESSLAPESDTEEWPKMFQNKELNDSDYASSLMSKGVSSKTLQISRDFSGYNFLLDYPVGTSTGIRENLNLSGISQQHFVVGGFQSVVKELTKRISGNASLSTSTKLLGFEKTRRGYVCTLSKNGRTFRILAKKLVFAVPPDSLCDFGIDTRKYFWSWNAFKAFFYVSQDTWNLLSNNGQRQGRNVSDTPARQVWFYSPGVLLLYCDNQDAEFWRKKVEPVEYNHKFECSRKYPKLWNCFVSLLSEMFSVAPSQLDIGDVLFKYTKNGAWFFRNGGYRSFAQPFGRNENIYLLGSQFSTSNGWTEGAVSSAEEVLQLFGVSSIL</sequence>
<dbReference type="InterPro" id="IPR002937">
    <property type="entry name" value="Amino_oxidase"/>
</dbReference>
<feature type="domain" description="Amine oxidase" evidence="2">
    <location>
        <begin position="30"/>
        <end position="446"/>
    </location>
</feature>
<dbReference type="Pfam" id="PF01593">
    <property type="entry name" value="Amino_oxidase"/>
    <property type="match status" value="1"/>
</dbReference>
<dbReference type="EMBL" id="KT428292">
    <property type="protein sequence ID" value="ALH06812.1"/>
    <property type="molecule type" value="Genomic_DNA"/>
</dbReference>
<reference evidence="3" key="1">
    <citation type="journal article" date="2015" name="Genome Announc.">
        <title>Complete Genome Sequence of a New Member of the Marseilleviridae Recovered from the Brackish Submarine Spring in the Cassis Port-Miou Calanque, France.</title>
        <authorList>
            <person name="Doutre G."/>
            <person name="Arfib B."/>
            <person name="Rochette P."/>
            <person name="Claverie J.M."/>
            <person name="Bonin P."/>
            <person name="Abergel C."/>
        </authorList>
    </citation>
    <scope>NUCLEOTIDE SEQUENCE [LARGE SCALE GENOMIC DNA]</scope>
    <source>
        <strain evidence="3">1</strain>
    </source>
</reference>
<dbReference type="Proteomes" id="UP000319438">
    <property type="component" value="Segment"/>
</dbReference>
<evidence type="ECO:0000256" key="1">
    <source>
        <dbReference type="ARBA" id="ARBA00005995"/>
    </source>
</evidence>
<dbReference type="PANTHER" id="PTHR43563:SF1">
    <property type="entry name" value="AMINE OXIDASE [FLAVIN-CONTAINING] B"/>
    <property type="match status" value="1"/>
</dbReference>
<dbReference type="InterPro" id="IPR036188">
    <property type="entry name" value="FAD/NAD-bd_sf"/>
</dbReference>